<dbReference type="GO" id="GO:0016853">
    <property type="term" value="F:isomerase activity"/>
    <property type="evidence" value="ECO:0007669"/>
    <property type="project" value="UniProtKB-KW"/>
</dbReference>
<organism evidence="4 5">
    <name type="scientific">Enemella dayhoffiae</name>
    <dbReference type="NCBI Taxonomy" id="2016507"/>
    <lineage>
        <taxon>Bacteria</taxon>
        <taxon>Bacillati</taxon>
        <taxon>Actinomycetota</taxon>
        <taxon>Actinomycetes</taxon>
        <taxon>Propionibacteriales</taxon>
        <taxon>Propionibacteriaceae</taxon>
        <taxon>Enemella</taxon>
    </lineage>
</organism>
<evidence type="ECO:0000313" key="5">
    <source>
        <dbReference type="Proteomes" id="UP000216311"/>
    </source>
</evidence>
<dbReference type="Proteomes" id="UP000216311">
    <property type="component" value="Unassembled WGS sequence"/>
</dbReference>
<comment type="similarity">
    <text evidence="1">Belongs to the FAH family.</text>
</comment>
<dbReference type="GO" id="GO:0019752">
    <property type="term" value="P:carboxylic acid metabolic process"/>
    <property type="evidence" value="ECO:0007669"/>
    <property type="project" value="UniProtKB-ARBA"/>
</dbReference>
<feature type="domain" description="Fumarylacetoacetase-like C-terminal" evidence="3">
    <location>
        <begin position="66"/>
        <end position="272"/>
    </location>
</feature>
<dbReference type="PANTHER" id="PTHR42796:SF4">
    <property type="entry name" value="FUMARYLACETOACETATE HYDROLASE DOMAIN-CONTAINING PROTEIN 2A"/>
    <property type="match status" value="1"/>
</dbReference>
<comment type="caution">
    <text evidence="4">The sequence shown here is derived from an EMBL/GenBank/DDBJ whole genome shotgun (WGS) entry which is preliminary data.</text>
</comment>
<keyword evidence="5" id="KW-1185">Reference proteome</keyword>
<dbReference type="InterPro" id="IPR051121">
    <property type="entry name" value="FAH"/>
</dbReference>
<gene>
    <name evidence="4" type="ORF">CGZ93_10500</name>
</gene>
<dbReference type="FunFam" id="3.90.850.10:FF:000002">
    <property type="entry name" value="2-hydroxyhepta-2,4-diene-1,7-dioate isomerase"/>
    <property type="match status" value="1"/>
</dbReference>
<evidence type="ECO:0000313" key="4">
    <source>
        <dbReference type="EMBL" id="OYO21366.1"/>
    </source>
</evidence>
<dbReference type="InterPro" id="IPR011234">
    <property type="entry name" value="Fumarylacetoacetase-like_C"/>
</dbReference>
<dbReference type="PANTHER" id="PTHR42796">
    <property type="entry name" value="FUMARYLACETOACETATE HYDROLASE DOMAIN-CONTAINING PROTEIN 2A-RELATED"/>
    <property type="match status" value="1"/>
</dbReference>
<dbReference type="Pfam" id="PF01557">
    <property type="entry name" value="FAA_hydrolase"/>
    <property type="match status" value="1"/>
</dbReference>
<keyword evidence="4" id="KW-0413">Isomerase</keyword>
<reference evidence="4 5" key="1">
    <citation type="submission" date="2017-07" db="EMBL/GenBank/DDBJ databases">
        <title>Draft whole genome sequences of clinical Proprionibacteriaceae strains.</title>
        <authorList>
            <person name="Bernier A.-M."/>
            <person name="Bernard K."/>
            <person name="Domingo M.-C."/>
        </authorList>
    </citation>
    <scope>NUCLEOTIDE SEQUENCE [LARGE SCALE GENOMIC DNA]</scope>
    <source>
        <strain evidence="4 5">NML 130396</strain>
    </source>
</reference>
<proteinExistence type="inferred from homology"/>
<protein>
    <submittedName>
        <fullName evidence="4">2-hydroxyhepta-2,4-diene-1,7-dioate isomerase</fullName>
    </submittedName>
</protein>
<name>A0A255H203_9ACTN</name>
<dbReference type="EMBL" id="NMVQ01000016">
    <property type="protein sequence ID" value="OYO21366.1"/>
    <property type="molecule type" value="Genomic_DNA"/>
</dbReference>
<evidence type="ECO:0000256" key="2">
    <source>
        <dbReference type="ARBA" id="ARBA00022723"/>
    </source>
</evidence>
<evidence type="ECO:0000259" key="3">
    <source>
        <dbReference type="Pfam" id="PF01557"/>
    </source>
</evidence>
<keyword evidence="2" id="KW-0479">Metal-binding</keyword>
<dbReference type="AlphaFoldDB" id="A0A255H203"/>
<dbReference type="OrthoDB" id="9805307at2"/>
<sequence length="277" mass="30066">MKLATIRTGDSSTVIRIDGERAVDLGIADVGELLCDPDWRTRAGADGAEVPLGEVDYAPLIPRPSKVVCVGLNYKNHIEEMGRELPEYPTIFSKWTETLIGARDDIALPPESDEVDWEVELAVVIGKSVRRADEQQAAAAIAGFAVLNDTSMRDWQRRTAMWDQGKNFEHSTPLGPWLVTPDELPGGVRPTLAISCTVNDDVRQSDNTGDLVFDPIDLVRYVSTFITLQPGDVIASGTPGGVGLGMQPPTFLNDGDVVTCEIEHLGSCVNKLVAERP</sequence>
<dbReference type="RefSeq" id="WP_094364101.1">
    <property type="nucleotide sequence ID" value="NZ_NMVQ01000016.1"/>
</dbReference>
<dbReference type="SUPFAM" id="SSF56529">
    <property type="entry name" value="FAH"/>
    <property type="match status" value="1"/>
</dbReference>
<evidence type="ECO:0000256" key="1">
    <source>
        <dbReference type="ARBA" id="ARBA00010211"/>
    </source>
</evidence>
<accession>A0A255H203</accession>
<dbReference type="GO" id="GO:0046872">
    <property type="term" value="F:metal ion binding"/>
    <property type="evidence" value="ECO:0007669"/>
    <property type="project" value="UniProtKB-KW"/>
</dbReference>
<dbReference type="InterPro" id="IPR036663">
    <property type="entry name" value="Fumarylacetoacetase_C_sf"/>
</dbReference>
<dbReference type="Gene3D" id="3.90.850.10">
    <property type="entry name" value="Fumarylacetoacetase-like, C-terminal domain"/>
    <property type="match status" value="1"/>
</dbReference>